<dbReference type="PANTHER" id="PTHR19359:SF41">
    <property type="entry name" value="GEO08203P1"/>
    <property type="match status" value="1"/>
</dbReference>
<dbReference type="PROSITE" id="PS50255">
    <property type="entry name" value="CYTOCHROME_B5_2"/>
    <property type="match status" value="1"/>
</dbReference>
<keyword evidence="2" id="KW-0479">Metal-binding</keyword>
<dbReference type="GO" id="GO:0016020">
    <property type="term" value="C:membrane"/>
    <property type="evidence" value="ECO:0007669"/>
    <property type="project" value="TreeGrafter"/>
</dbReference>
<gene>
    <name evidence="6" type="ORF">PFISCL1PPCAC_63</name>
</gene>
<evidence type="ECO:0000256" key="2">
    <source>
        <dbReference type="ARBA" id="ARBA00022723"/>
    </source>
</evidence>
<dbReference type="GO" id="GO:0020037">
    <property type="term" value="F:heme binding"/>
    <property type="evidence" value="ECO:0007669"/>
    <property type="project" value="TreeGrafter"/>
</dbReference>
<proteinExistence type="inferred from homology"/>
<dbReference type="EMBL" id="BTSY01000001">
    <property type="protein sequence ID" value="GMT08766.1"/>
    <property type="molecule type" value="Genomic_DNA"/>
</dbReference>
<feature type="domain" description="Cytochrome b5 heme-binding" evidence="5">
    <location>
        <begin position="3"/>
        <end position="106"/>
    </location>
</feature>
<comment type="caution">
    <text evidence="6">The sequence shown here is derived from an EMBL/GenBank/DDBJ whole genome shotgun (WGS) entry which is preliminary data.</text>
</comment>
<dbReference type="PANTHER" id="PTHR19359">
    <property type="entry name" value="CYTOCHROME B5"/>
    <property type="match status" value="1"/>
</dbReference>
<keyword evidence="1" id="KW-0349">Heme</keyword>
<dbReference type="GO" id="GO:0046872">
    <property type="term" value="F:metal ion binding"/>
    <property type="evidence" value="ECO:0007669"/>
    <property type="project" value="UniProtKB-KW"/>
</dbReference>
<dbReference type="SUPFAM" id="SSF55856">
    <property type="entry name" value="Cytochrome b5-like heme/steroid binding domain"/>
    <property type="match status" value="2"/>
</dbReference>
<protein>
    <recommendedName>
        <fullName evidence="5">Cytochrome b5 heme-binding domain-containing protein</fullName>
    </recommendedName>
</protein>
<dbReference type="SMART" id="SM01117">
    <property type="entry name" value="Cyt-b5"/>
    <property type="match status" value="1"/>
</dbReference>
<dbReference type="Gene3D" id="3.10.120.10">
    <property type="entry name" value="Cytochrome b5-like heme/steroid binding domain"/>
    <property type="match status" value="1"/>
</dbReference>
<evidence type="ECO:0000256" key="1">
    <source>
        <dbReference type="ARBA" id="ARBA00022617"/>
    </source>
</evidence>
<evidence type="ECO:0000313" key="6">
    <source>
        <dbReference type="EMBL" id="GMT08766.1"/>
    </source>
</evidence>
<organism evidence="6 7">
    <name type="scientific">Pristionchus fissidentatus</name>
    <dbReference type="NCBI Taxonomy" id="1538716"/>
    <lineage>
        <taxon>Eukaryota</taxon>
        <taxon>Metazoa</taxon>
        <taxon>Ecdysozoa</taxon>
        <taxon>Nematoda</taxon>
        <taxon>Chromadorea</taxon>
        <taxon>Rhabditida</taxon>
        <taxon>Rhabditina</taxon>
        <taxon>Diplogasteromorpha</taxon>
        <taxon>Diplogasteroidea</taxon>
        <taxon>Neodiplogasteridae</taxon>
        <taxon>Pristionchus</taxon>
    </lineage>
</organism>
<keyword evidence="7" id="KW-1185">Reference proteome</keyword>
<dbReference type="AlphaFoldDB" id="A0AAV5UQN1"/>
<sequence>VTLRVISRKEVAMHDEMNSAWIILHNFVYDLTEFLLSDAHPGSTEILLEYVTSSLFSDHLTDCPSPPPLMPLLLQIGSDASAVFEDCGHSRHARRMVQKFLIGILPEGECTGANSEYLAYSQHITMSTPLIA</sequence>
<dbReference type="Proteomes" id="UP001432322">
    <property type="component" value="Unassembled WGS sequence"/>
</dbReference>
<dbReference type="InterPro" id="IPR001199">
    <property type="entry name" value="Cyt_B5-like_heme/steroid-bd"/>
</dbReference>
<dbReference type="InterPro" id="IPR050668">
    <property type="entry name" value="Cytochrome_b5"/>
</dbReference>
<feature type="non-terminal residue" evidence="6">
    <location>
        <position position="1"/>
    </location>
</feature>
<evidence type="ECO:0000259" key="5">
    <source>
        <dbReference type="PROSITE" id="PS50255"/>
    </source>
</evidence>
<accession>A0AAV5UQN1</accession>
<evidence type="ECO:0000313" key="7">
    <source>
        <dbReference type="Proteomes" id="UP001432322"/>
    </source>
</evidence>
<comment type="similarity">
    <text evidence="4">Belongs to the cytochrome b5 family.</text>
</comment>
<evidence type="ECO:0000256" key="4">
    <source>
        <dbReference type="ARBA" id="ARBA00038168"/>
    </source>
</evidence>
<keyword evidence="3" id="KW-0408">Iron</keyword>
<name>A0AAV5UQN1_9BILA</name>
<evidence type="ECO:0000256" key="3">
    <source>
        <dbReference type="ARBA" id="ARBA00023004"/>
    </source>
</evidence>
<dbReference type="Pfam" id="PF00173">
    <property type="entry name" value="Cyt-b5"/>
    <property type="match status" value="1"/>
</dbReference>
<dbReference type="InterPro" id="IPR036400">
    <property type="entry name" value="Cyt_B5-like_heme/steroid_sf"/>
</dbReference>
<reference evidence="6" key="1">
    <citation type="submission" date="2023-10" db="EMBL/GenBank/DDBJ databases">
        <title>Genome assembly of Pristionchus species.</title>
        <authorList>
            <person name="Yoshida K."/>
            <person name="Sommer R.J."/>
        </authorList>
    </citation>
    <scope>NUCLEOTIDE SEQUENCE</scope>
    <source>
        <strain evidence="6">RS5133</strain>
    </source>
</reference>